<dbReference type="EMBL" id="GBHO01023277">
    <property type="protein sequence ID" value="JAG20327.1"/>
    <property type="molecule type" value="Transcribed_RNA"/>
</dbReference>
<evidence type="ECO:0000313" key="2">
    <source>
        <dbReference type="EMBL" id="JAG13368.1"/>
    </source>
</evidence>
<protein>
    <submittedName>
        <fullName evidence="3">Uncharacterized protein</fullName>
    </submittedName>
</protein>
<reference evidence="4" key="3">
    <citation type="journal article" date="2016" name="Gigascience">
        <title>De novo construction of an expanded transcriptome assembly for the western tarnished plant bug, Lygus hesperus.</title>
        <authorList>
            <person name="Tassone E.E."/>
            <person name="Geib S.M."/>
            <person name="Hall B."/>
            <person name="Fabrick J.A."/>
            <person name="Brent C.S."/>
            <person name="Hull J.J."/>
        </authorList>
    </citation>
    <scope>NUCLEOTIDE SEQUENCE</scope>
</reference>
<proteinExistence type="predicted"/>
<name>A0A0A9XHX3_LYGHE</name>
<organism evidence="3">
    <name type="scientific">Lygus hesperus</name>
    <name type="common">Western plant bug</name>
    <dbReference type="NCBI Taxonomy" id="30085"/>
    <lineage>
        <taxon>Eukaryota</taxon>
        <taxon>Metazoa</taxon>
        <taxon>Ecdysozoa</taxon>
        <taxon>Arthropoda</taxon>
        <taxon>Hexapoda</taxon>
        <taxon>Insecta</taxon>
        <taxon>Pterygota</taxon>
        <taxon>Neoptera</taxon>
        <taxon>Paraneoptera</taxon>
        <taxon>Hemiptera</taxon>
        <taxon>Heteroptera</taxon>
        <taxon>Panheteroptera</taxon>
        <taxon>Cimicomorpha</taxon>
        <taxon>Miridae</taxon>
        <taxon>Mirini</taxon>
        <taxon>Lygus</taxon>
    </lineage>
</organism>
<sequence length="179" mass="19796">MIENACGGYGTAASPIIPSVNADHTMSEKTNEPAWSIIAKHIAVFTEVRKMLTGMGGMLYGFTRPSIDGNIVRMELPLLAVPGSTEKSEHHNTMNEGSKHKRRKNGLHKTYVVDDKTSKNAGDETNNKDKADKTVHADVHNHVNHTNGEEDFEVNSKDDDDKYEDEEDETDGEQTVNSL</sequence>
<dbReference type="AlphaFoldDB" id="A0A0A9XHX3"/>
<feature type="region of interest" description="Disordered" evidence="1">
    <location>
        <begin position="83"/>
        <end position="179"/>
    </location>
</feature>
<accession>A0A0A9XHX3</accession>
<evidence type="ECO:0000313" key="4">
    <source>
        <dbReference type="EMBL" id="JAQ06980.1"/>
    </source>
</evidence>
<reference evidence="3" key="2">
    <citation type="submission" date="2014-07" db="EMBL/GenBank/DDBJ databases">
        <authorList>
            <person name="Hull J."/>
        </authorList>
    </citation>
    <scope>NUCLEOTIDE SEQUENCE</scope>
</reference>
<gene>
    <name evidence="3" type="ORF">CM83_30185</name>
    <name evidence="2" type="ORF">CM83_30189</name>
    <name evidence="4" type="ORF">g.22700</name>
</gene>
<feature type="compositionally biased region" description="Basic and acidic residues" evidence="1">
    <location>
        <begin position="111"/>
        <end position="141"/>
    </location>
</feature>
<dbReference type="EMBL" id="GBHO01030236">
    <property type="protein sequence ID" value="JAG13368.1"/>
    <property type="molecule type" value="Transcribed_RNA"/>
</dbReference>
<evidence type="ECO:0000256" key="1">
    <source>
        <dbReference type="SAM" id="MobiDB-lite"/>
    </source>
</evidence>
<reference evidence="3" key="1">
    <citation type="journal article" date="2014" name="PLoS ONE">
        <title>Transcriptome-Based Identification of ABC Transporters in the Western Tarnished Plant Bug Lygus hesperus.</title>
        <authorList>
            <person name="Hull J.J."/>
            <person name="Chaney K."/>
            <person name="Geib S.M."/>
            <person name="Fabrick J.A."/>
            <person name="Brent C.S."/>
            <person name="Walsh D."/>
            <person name="Lavine L.C."/>
        </authorList>
    </citation>
    <scope>NUCLEOTIDE SEQUENCE</scope>
</reference>
<dbReference type="EMBL" id="GDHC01011649">
    <property type="protein sequence ID" value="JAQ06980.1"/>
    <property type="molecule type" value="Transcribed_RNA"/>
</dbReference>
<evidence type="ECO:0000313" key="3">
    <source>
        <dbReference type="EMBL" id="JAG20327.1"/>
    </source>
</evidence>
<feature type="compositionally biased region" description="Acidic residues" evidence="1">
    <location>
        <begin position="161"/>
        <end position="172"/>
    </location>
</feature>